<dbReference type="FunFam" id="3.40.50.720:FF:000307">
    <property type="entry name" value="2-dehydropantoate 2-reductase"/>
    <property type="match status" value="1"/>
</dbReference>
<evidence type="ECO:0000313" key="7">
    <source>
        <dbReference type="EMBL" id="MTH51962.1"/>
    </source>
</evidence>
<dbReference type="AlphaFoldDB" id="A0A7X2S184"/>
<dbReference type="Gene3D" id="3.40.50.720">
    <property type="entry name" value="NAD(P)-binding Rossmann-like Domain"/>
    <property type="match status" value="1"/>
</dbReference>
<comment type="pathway">
    <text evidence="4">Cofactor biosynthesis; (R)-pantothenate biosynthesis; (R)-pantoate from 3-methyl-2-oxobutanoate: step 2/2.</text>
</comment>
<dbReference type="EMBL" id="WMIB01000001">
    <property type="protein sequence ID" value="MTH51962.1"/>
    <property type="molecule type" value="Genomic_DNA"/>
</dbReference>
<dbReference type="Pfam" id="PF08546">
    <property type="entry name" value="ApbA_C"/>
    <property type="match status" value="1"/>
</dbReference>
<evidence type="ECO:0000256" key="4">
    <source>
        <dbReference type="RuleBase" id="RU362068"/>
    </source>
</evidence>
<dbReference type="SUPFAM" id="SSF48179">
    <property type="entry name" value="6-phosphogluconate dehydrogenase C-terminal domain-like"/>
    <property type="match status" value="1"/>
</dbReference>
<dbReference type="SUPFAM" id="SSF51735">
    <property type="entry name" value="NAD(P)-binding Rossmann-fold domains"/>
    <property type="match status" value="1"/>
</dbReference>
<dbReference type="Gene3D" id="1.10.1040.10">
    <property type="entry name" value="N-(1-d-carboxylethyl)-l-norvaline Dehydrogenase, domain 2"/>
    <property type="match status" value="1"/>
</dbReference>
<dbReference type="RefSeq" id="WP_155110515.1">
    <property type="nucleotide sequence ID" value="NZ_WMIB01000001.1"/>
</dbReference>
<dbReference type="UniPathway" id="UPA00028">
    <property type="reaction ID" value="UER00004"/>
</dbReference>
<dbReference type="PANTHER" id="PTHR21708:SF26">
    <property type="entry name" value="2-DEHYDROPANTOATE 2-REDUCTASE"/>
    <property type="match status" value="1"/>
</dbReference>
<gene>
    <name evidence="7" type="ORF">GKZ89_00980</name>
</gene>
<dbReference type="Pfam" id="PF02558">
    <property type="entry name" value="ApbA"/>
    <property type="match status" value="1"/>
</dbReference>
<evidence type="ECO:0000313" key="8">
    <source>
        <dbReference type="Proteomes" id="UP000434639"/>
    </source>
</evidence>
<dbReference type="FunFam" id="1.10.1040.10:FF:000017">
    <property type="entry name" value="2-dehydropantoate 2-reductase"/>
    <property type="match status" value="1"/>
</dbReference>
<comment type="similarity">
    <text evidence="1 4">Belongs to the ketopantoate reductase family.</text>
</comment>
<reference evidence="7 8" key="1">
    <citation type="journal article" date="2017" name="Int. J. Syst. Evol. Microbiol.">
        <title>Bacillus mangrovi sp. nov., isolated from a sediment sample from a mangrove forest.</title>
        <authorList>
            <person name="Gupta V."/>
            <person name="Singh P.K."/>
            <person name="Korpole S."/>
            <person name="Tanuku N.R.S."/>
            <person name="Pinnaka A.K."/>
        </authorList>
    </citation>
    <scope>NUCLEOTIDE SEQUENCE [LARGE SCALE GENOMIC DNA]</scope>
    <source>
        <strain evidence="7 8">KCTC 33872</strain>
    </source>
</reference>
<comment type="catalytic activity">
    <reaction evidence="4">
        <text>(R)-pantoate + NADP(+) = 2-dehydropantoate + NADPH + H(+)</text>
        <dbReference type="Rhea" id="RHEA:16233"/>
        <dbReference type="ChEBI" id="CHEBI:11561"/>
        <dbReference type="ChEBI" id="CHEBI:15378"/>
        <dbReference type="ChEBI" id="CHEBI:15980"/>
        <dbReference type="ChEBI" id="CHEBI:57783"/>
        <dbReference type="ChEBI" id="CHEBI:58349"/>
        <dbReference type="EC" id="1.1.1.169"/>
    </reaction>
</comment>
<dbReference type="GO" id="GO:0008677">
    <property type="term" value="F:2-dehydropantoate 2-reductase activity"/>
    <property type="evidence" value="ECO:0007669"/>
    <property type="project" value="UniProtKB-EC"/>
</dbReference>
<proteinExistence type="inferred from homology"/>
<protein>
    <recommendedName>
        <fullName evidence="4">2-dehydropantoate 2-reductase</fullName>
        <ecNumber evidence="4">1.1.1.169</ecNumber>
    </recommendedName>
    <alternativeName>
        <fullName evidence="4">Ketopantoate reductase</fullName>
    </alternativeName>
</protein>
<keyword evidence="4" id="KW-0566">Pantothenate biosynthesis</keyword>
<keyword evidence="8" id="KW-1185">Reference proteome</keyword>
<name>A0A7X2S184_9BACI</name>
<dbReference type="InterPro" id="IPR013332">
    <property type="entry name" value="KPR_N"/>
</dbReference>
<evidence type="ECO:0000256" key="1">
    <source>
        <dbReference type="ARBA" id="ARBA00007870"/>
    </source>
</evidence>
<dbReference type="PANTHER" id="PTHR21708">
    <property type="entry name" value="PROBABLE 2-DEHYDROPANTOATE 2-REDUCTASE"/>
    <property type="match status" value="1"/>
</dbReference>
<feature type="domain" description="Ketopantoate reductase C-terminal" evidence="6">
    <location>
        <begin position="177"/>
        <end position="298"/>
    </location>
</feature>
<dbReference type="OrthoDB" id="9793586at2"/>
<feature type="domain" description="Ketopantoate reductase N-terminal" evidence="5">
    <location>
        <begin position="4"/>
        <end position="150"/>
    </location>
</feature>
<dbReference type="InterPro" id="IPR013328">
    <property type="entry name" value="6PGD_dom2"/>
</dbReference>
<evidence type="ECO:0000259" key="5">
    <source>
        <dbReference type="Pfam" id="PF02558"/>
    </source>
</evidence>
<dbReference type="InterPro" id="IPR003710">
    <property type="entry name" value="ApbA"/>
</dbReference>
<dbReference type="GO" id="GO:0005737">
    <property type="term" value="C:cytoplasm"/>
    <property type="evidence" value="ECO:0007669"/>
    <property type="project" value="TreeGrafter"/>
</dbReference>
<organism evidence="7 8">
    <name type="scientific">Metabacillus mangrovi</name>
    <dbReference type="NCBI Taxonomy" id="1491830"/>
    <lineage>
        <taxon>Bacteria</taxon>
        <taxon>Bacillati</taxon>
        <taxon>Bacillota</taxon>
        <taxon>Bacilli</taxon>
        <taxon>Bacillales</taxon>
        <taxon>Bacillaceae</taxon>
        <taxon>Metabacillus</taxon>
    </lineage>
</organism>
<evidence type="ECO:0000256" key="3">
    <source>
        <dbReference type="ARBA" id="ARBA00023002"/>
    </source>
</evidence>
<comment type="function">
    <text evidence="4">Catalyzes the NADPH-dependent reduction of ketopantoate into pantoic acid.</text>
</comment>
<keyword evidence="2 4" id="KW-0521">NADP</keyword>
<dbReference type="NCBIfam" id="TIGR00745">
    <property type="entry name" value="apbA_panE"/>
    <property type="match status" value="1"/>
</dbReference>
<comment type="caution">
    <text evidence="7">The sequence shown here is derived from an EMBL/GenBank/DDBJ whole genome shotgun (WGS) entry which is preliminary data.</text>
</comment>
<dbReference type="InterPro" id="IPR008927">
    <property type="entry name" value="6-PGluconate_DH-like_C_sf"/>
</dbReference>
<dbReference type="InterPro" id="IPR036291">
    <property type="entry name" value="NAD(P)-bd_dom_sf"/>
</dbReference>
<dbReference type="InterPro" id="IPR013752">
    <property type="entry name" value="KPA_reductase"/>
</dbReference>
<evidence type="ECO:0000259" key="6">
    <source>
        <dbReference type="Pfam" id="PF08546"/>
    </source>
</evidence>
<sequence length="303" mass="33866">MKFLVAGAGGVGGYFGSRLDENGEDVTFLVRESRQNQLAQSGMNVHSIHGNYSFTPKTVTKTEGSIFDVVLLCTKSYQLEQMLQDLQPFIDKETVIIPLLNGMAHLEKITNHFSREQVMGGLVFIEAYLSQDGTVHQTSSTHRMVFGEWDGTSSRRAEAVRKAFEGSRCEVKVSTEIEKDMWEKYLFIAAMSGVTSLFSQPVGPIRELAWTRGYLIQLIKEMESIMRKSGAHLSSDIAEKHMKTMDAMKYEMKSSMLRDLELGKKTEASHLQGILAELAHAQGVSAPCLQTVFSNLQLHEQGF</sequence>
<accession>A0A7X2S184</accession>
<dbReference type="Proteomes" id="UP000434639">
    <property type="component" value="Unassembled WGS sequence"/>
</dbReference>
<keyword evidence="3 4" id="KW-0560">Oxidoreductase</keyword>
<dbReference type="EC" id="1.1.1.169" evidence="4"/>
<dbReference type="GO" id="GO:0015940">
    <property type="term" value="P:pantothenate biosynthetic process"/>
    <property type="evidence" value="ECO:0007669"/>
    <property type="project" value="UniProtKB-UniPathway"/>
</dbReference>
<dbReference type="InterPro" id="IPR051402">
    <property type="entry name" value="KPR-Related"/>
</dbReference>
<evidence type="ECO:0000256" key="2">
    <source>
        <dbReference type="ARBA" id="ARBA00022857"/>
    </source>
</evidence>